<dbReference type="GO" id="GO:0005829">
    <property type="term" value="C:cytosol"/>
    <property type="evidence" value="ECO:0007669"/>
    <property type="project" value="TreeGrafter"/>
</dbReference>
<organism evidence="4 5">
    <name type="scientific">Cymbomonas tetramitiformis</name>
    <dbReference type="NCBI Taxonomy" id="36881"/>
    <lineage>
        <taxon>Eukaryota</taxon>
        <taxon>Viridiplantae</taxon>
        <taxon>Chlorophyta</taxon>
        <taxon>Pyramimonadophyceae</taxon>
        <taxon>Pyramimonadales</taxon>
        <taxon>Pyramimonadaceae</taxon>
        <taxon>Cymbomonas</taxon>
    </lineage>
</organism>
<keyword evidence="1" id="KW-0328">Glycosyltransferase</keyword>
<proteinExistence type="predicted"/>
<gene>
    <name evidence="4" type="ORF">CYMTET_11212</name>
</gene>
<comment type="caution">
    <text evidence="4">The sequence shown here is derived from an EMBL/GenBank/DDBJ whole genome shotgun (WGS) entry which is preliminary data.</text>
</comment>
<dbReference type="InterPro" id="IPR035902">
    <property type="entry name" value="Nuc_phospho_transferase"/>
</dbReference>
<feature type="non-terminal residue" evidence="4">
    <location>
        <position position="218"/>
    </location>
</feature>
<dbReference type="PANTHER" id="PTHR43285:SF2">
    <property type="entry name" value="ANTHRANILATE PHOSPHORIBOSYLTRANSFERASE"/>
    <property type="match status" value="1"/>
</dbReference>
<dbReference type="InterPro" id="IPR000312">
    <property type="entry name" value="Glycosyl_Trfase_fam3"/>
</dbReference>
<dbReference type="Gene3D" id="3.40.1030.10">
    <property type="entry name" value="Nucleoside phosphorylase/phosphoribosyltransferase catalytic domain"/>
    <property type="match status" value="1"/>
</dbReference>
<dbReference type="PANTHER" id="PTHR43285">
    <property type="entry name" value="ANTHRANILATE PHOSPHORIBOSYLTRANSFERASE"/>
    <property type="match status" value="1"/>
</dbReference>
<dbReference type="GO" id="GO:0000162">
    <property type="term" value="P:L-tryptophan biosynthetic process"/>
    <property type="evidence" value="ECO:0007669"/>
    <property type="project" value="InterPro"/>
</dbReference>
<dbReference type="Proteomes" id="UP001190700">
    <property type="component" value="Unassembled WGS sequence"/>
</dbReference>
<protein>
    <recommendedName>
        <fullName evidence="3">Glycosyl transferase family 3 domain-containing protein</fullName>
    </recommendedName>
</protein>
<evidence type="ECO:0000256" key="1">
    <source>
        <dbReference type="ARBA" id="ARBA00022676"/>
    </source>
</evidence>
<sequence length="218" mass="24087">MSHSKAPSYLAEVDRLRITTQQPPSRLKSEPSLLASISYLTRNQQRQISASNSYLGPESVDEREKKSILRDPYLQSKAAPAKLTKYGRFRVEDLSTTEFGTQCNEESFSEAALLASSAVPEATPQVKPDTAKEKLRTNRAKTVLGRVFRTASGIPFGQHLPQQCDMGFMFAPRYHPAMKHIAPVRKSLKVCTAFNLLGPMLNPAGTKYALVGVYSLAP</sequence>
<dbReference type="EMBL" id="LGRX02004148">
    <property type="protein sequence ID" value="KAK3280972.1"/>
    <property type="molecule type" value="Genomic_DNA"/>
</dbReference>
<evidence type="ECO:0000313" key="5">
    <source>
        <dbReference type="Proteomes" id="UP001190700"/>
    </source>
</evidence>
<dbReference type="AlphaFoldDB" id="A0AAE0GMQ5"/>
<keyword evidence="2" id="KW-0808">Transferase</keyword>
<dbReference type="GO" id="GO:0004048">
    <property type="term" value="F:anthranilate phosphoribosyltransferase activity"/>
    <property type="evidence" value="ECO:0007669"/>
    <property type="project" value="InterPro"/>
</dbReference>
<dbReference type="SUPFAM" id="SSF52418">
    <property type="entry name" value="Nucleoside phosphorylase/phosphoribosyltransferase catalytic domain"/>
    <property type="match status" value="1"/>
</dbReference>
<feature type="domain" description="Glycosyl transferase family 3" evidence="3">
    <location>
        <begin position="162"/>
        <end position="215"/>
    </location>
</feature>
<name>A0AAE0GMQ5_9CHLO</name>
<evidence type="ECO:0000259" key="3">
    <source>
        <dbReference type="Pfam" id="PF00591"/>
    </source>
</evidence>
<dbReference type="InterPro" id="IPR005940">
    <property type="entry name" value="Anthranilate_Pribosyl_Tfrase"/>
</dbReference>
<evidence type="ECO:0000313" key="4">
    <source>
        <dbReference type="EMBL" id="KAK3280972.1"/>
    </source>
</evidence>
<reference evidence="4 5" key="1">
    <citation type="journal article" date="2015" name="Genome Biol. Evol.">
        <title>Comparative Genomics of a Bacterivorous Green Alga Reveals Evolutionary Causalities and Consequences of Phago-Mixotrophic Mode of Nutrition.</title>
        <authorList>
            <person name="Burns J.A."/>
            <person name="Paasch A."/>
            <person name="Narechania A."/>
            <person name="Kim E."/>
        </authorList>
    </citation>
    <scope>NUCLEOTIDE SEQUENCE [LARGE SCALE GENOMIC DNA]</scope>
    <source>
        <strain evidence="4 5">PLY_AMNH</strain>
    </source>
</reference>
<accession>A0AAE0GMQ5</accession>
<keyword evidence="5" id="KW-1185">Reference proteome</keyword>
<evidence type="ECO:0000256" key="2">
    <source>
        <dbReference type="ARBA" id="ARBA00022679"/>
    </source>
</evidence>
<dbReference type="Pfam" id="PF00591">
    <property type="entry name" value="Glycos_transf_3"/>
    <property type="match status" value="1"/>
</dbReference>